<keyword evidence="2" id="KW-1185">Reference proteome</keyword>
<reference evidence="2" key="1">
    <citation type="journal article" date="2024" name="Proc. Natl. Acad. Sci. U.S.A.">
        <title>Extraordinary preservation of gene collinearity over three hundred million years revealed in homosporous lycophytes.</title>
        <authorList>
            <person name="Li C."/>
            <person name="Wickell D."/>
            <person name="Kuo L.Y."/>
            <person name="Chen X."/>
            <person name="Nie B."/>
            <person name="Liao X."/>
            <person name="Peng D."/>
            <person name="Ji J."/>
            <person name="Jenkins J."/>
            <person name="Williams M."/>
            <person name="Shu S."/>
            <person name="Plott C."/>
            <person name="Barry K."/>
            <person name="Rajasekar S."/>
            <person name="Grimwood J."/>
            <person name="Han X."/>
            <person name="Sun S."/>
            <person name="Hou Z."/>
            <person name="He W."/>
            <person name="Dai G."/>
            <person name="Sun C."/>
            <person name="Schmutz J."/>
            <person name="Leebens-Mack J.H."/>
            <person name="Li F.W."/>
            <person name="Wang L."/>
        </authorList>
    </citation>
    <scope>NUCLEOTIDE SEQUENCE [LARGE SCALE GENOMIC DNA]</scope>
    <source>
        <strain evidence="2">cv. PW_Plant_1</strain>
    </source>
</reference>
<protein>
    <submittedName>
        <fullName evidence="1">Uncharacterized protein</fullName>
    </submittedName>
</protein>
<name>A0ACC2CLJ6_DIPCM</name>
<organism evidence="1 2">
    <name type="scientific">Diphasiastrum complanatum</name>
    <name type="common">Issler's clubmoss</name>
    <name type="synonym">Lycopodium complanatum</name>
    <dbReference type="NCBI Taxonomy" id="34168"/>
    <lineage>
        <taxon>Eukaryota</taxon>
        <taxon>Viridiplantae</taxon>
        <taxon>Streptophyta</taxon>
        <taxon>Embryophyta</taxon>
        <taxon>Tracheophyta</taxon>
        <taxon>Lycopodiopsida</taxon>
        <taxon>Lycopodiales</taxon>
        <taxon>Lycopodiaceae</taxon>
        <taxon>Lycopodioideae</taxon>
        <taxon>Diphasiastrum</taxon>
    </lineage>
</organism>
<dbReference type="Proteomes" id="UP001162992">
    <property type="component" value="Chromosome 9"/>
</dbReference>
<comment type="caution">
    <text evidence="1">The sequence shown here is derived from an EMBL/GenBank/DDBJ whole genome shotgun (WGS) entry which is preliminary data.</text>
</comment>
<dbReference type="EMBL" id="CM055100">
    <property type="protein sequence ID" value="KAJ7542830.1"/>
    <property type="molecule type" value="Genomic_DNA"/>
</dbReference>
<sequence length="580" mass="63399">MSEPSSTGVLQDDEFSSNNSSNGPEDYGEGSGVEAPILHRRSTTPDSGMDESQPAELYSRKSILSLGGLPDALVDSLKSRSIKEDNPRSSQIYSNSSQSPMVGFFSDLGGKPSEAAESSQRLVPPRLSADFVLNRIKIKPFEAFGSISNPSFSVKSPRSAGAVSLKESITSMAESSSSMPLLEFQDDPDPDLPPVTSKSAIMGSPSAQPTSSSGMASSKQATHTSPKSWKSLKRVHSDLVERSLSGLAFRRFRNSIGGDLSSNFRPSTAPGSLASGGRPSELLENSTGFNESISSRIGSSGVAGKAPFRARISSTTAGETRPSKLDAQRSVLANPNMHRGSSSRVSRQMEHKKEPQQGYQVLIMERPSLRGASPQFFVDLRDSVIDMPWRQCAPSHVDPVPLGEVTLNYESFAKIAFAEHNIGIGPITWKKIPVQELVTFTKDYLNAPLLRRVAATPLRSRAVTVFAHLKAYMGDVPTQHKMFNDAMKKMVQGYHKLYFKAIGHAPVPHNVLDDIMQILMLGMKYPNLRDEIFCQIFKQTTKNFNRMSIVRGWQAMAICISTFPPSLEFEPFMAGHFKEV</sequence>
<accession>A0ACC2CLJ6</accession>
<evidence type="ECO:0000313" key="2">
    <source>
        <dbReference type="Proteomes" id="UP001162992"/>
    </source>
</evidence>
<gene>
    <name evidence="1" type="ORF">O6H91_09G014200</name>
</gene>
<evidence type="ECO:0000313" key="1">
    <source>
        <dbReference type="EMBL" id="KAJ7542830.1"/>
    </source>
</evidence>
<proteinExistence type="predicted"/>